<feature type="non-terminal residue" evidence="2">
    <location>
        <position position="261"/>
    </location>
</feature>
<gene>
    <name evidence="2" type="ORF">METZ01_LOCUS208979</name>
</gene>
<organism evidence="2">
    <name type="scientific">marine metagenome</name>
    <dbReference type="NCBI Taxonomy" id="408172"/>
    <lineage>
        <taxon>unclassified sequences</taxon>
        <taxon>metagenomes</taxon>
        <taxon>ecological metagenomes</taxon>
    </lineage>
</organism>
<evidence type="ECO:0008006" key="3">
    <source>
        <dbReference type="Google" id="ProtNLM"/>
    </source>
</evidence>
<feature type="transmembrane region" description="Helical" evidence="1">
    <location>
        <begin position="12"/>
        <end position="34"/>
    </location>
</feature>
<proteinExistence type="predicted"/>
<keyword evidence="1" id="KW-1133">Transmembrane helix</keyword>
<name>A0A382F0B8_9ZZZZ</name>
<dbReference type="AlphaFoldDB" id="A0A382F0B8"/>
<reference evidence="2" key="1">
    <citation type="submission" date="2018-05" db="EMBL/GenBank/DDBJ databases">
        <authorList>
            <person name="Lanie J.A."/>
            <person name="Ng W.-L."/>
            <person name="Kazmierczak K.M."/>
            <person name="Andrzejewski T.M."/>
            <person name="Davidsen T.M."/>
            <person name="Wayne K.J."/>
            <person name="Tettelin H."/>
            <person name="Glass J.I."/>
            <person name="Rusch D."/>
            <person name="Podicherti R."/>
            <person name="Tsui H.-C.T."/>
            <person name="Winkler M.E."/>
        </authorList>
    </citation>
    <scope>NUCLEOTIDE SEQUENCE</scope>
</reference>
<keyword evidence="1" id="KW-0472">Membrane</keyword>
<sequence length="261" mass="28718">MADEGKREVQFATYIVGAIAITAVLLLLLPMLFVMGKSTAYSAYEEEELYQLSDMRGSLDDDGDGYFIANTMSTPMLVNDWKDPHRTMLLIIAPEKPIDETEADAIYNFVTEKGGKVIVAADGTNANRLASKFGVTYFGHPLNDENQHWLEYDCDPSPCYPSWQNVWSVAAVEEDVNEMQAGAASKGCSEFQIVNQNPVSCRIPVMFRSPTGMKFEPSLRDTTHPEERDVKILARASSSAFIDLMGDGDASNALNPAPGDL</sequence>
<accession>A0A382F0B8</accession>
<protein>
    <recommendedName>
        <fullName evidence="3">DUF4350 domain-containing protein</fullName>
    </recommendedName>
</protein>
<evidence type="ECO:0000256" key="1">
    <source>
        <dbReference type="SAM" id="Phobius"/>
    </source>
</evidence>
<evidence type="ECO:0000313" key="2">
    <source>
        <dbReference type="EMBL" id="SVB56125.1"/>
    </source>
</evidence>
<dbReference type="EMBL" id="UINC01047185">
    <property type="protein sequence ID" value="SVB56125.1"/>
    <property type="molecule type" value="Genomic_DNA"/>
</dbReference>
<keyword evidence="1" id="KW-0812">Transmembrane</keyword>